<dbReference type="EMBL" id="RWGY01000031">
    <property type="protein sequence ID" value="TVU13826.1"/>
    <property type="molecule type" value="Genomic_DNA"/>
</dbReference>
<evidence type="ECO:0000313" key="2">
    <source>
        <dbReference type="Proteomes" id="UP000324897"/>
    </source>
</evidence>
<sequence>RHLAGSEHEASKRAMNIQVCSFLYCDKLIIMVAAENMMLAFCDGVASMALHLSCLSLCHALVAMSHGNNICGRLYLKYLFMTIVLSNQIINECSLIHYKATQSLIVEIVSTLTLITCPSFGDLLSLTAAKPQGLYRLS</sequence>
<proteinExistence type="predicted"/>
<name>A0A5J9TR05_9POAL</name>
<reference evidence="1 2" key="1">
    <citation type="journal article" date="2019" name="Sci. Rep.">
        <title>A high-quality genome of Eragrostis curvula grass provides insights into Poaceae evolution and supports new strategies to enhance forage quality.</title>
        <authorList>
            <person name="Carballo J."/>
            <person name="Santos B.A.C.M."/>
            <person name="Zappacosta D."/>
            <person name="Garbus I."/>
            <person name="Selva J.P."/>
            <person name="Gallo C.A."/>
            <person name="Diaz A."/>
            <person name="Albertini E."/>
            <person name="Caccamo M."/>
            <person name="Echenique V."/>
        </authorList>
    </citation>
    <scope>NUCLEOTIDE SEQUENCE [LARGE SCALE GENOMIC DNA]</scope>
    <source>
        <strain evidence="2">cv. Victoria</strain>
        <tissue evidence="1">Leaf</tissue>
    </source>
</reference>
<keyword evidence="2" id="KW-1185">Reference proteome</keyword>
<dbReference type="Proteomes" id="UP000324897">
    <property type="component" value="Unassembled WGS sequence"/>
</dbReference>
<dbReference type="Gramene" id="TVU13826">
    <property type="protein sequence ID" value="TVU13826"/>
    <property type="gene ID" value="EJB05_37257"/>
</dbReference>
<protein>
    <submittedName>
        <fullName evidence="1">Uncharacterized protein</fullName>
    </submittedName>
</protein>
<organism evidence="1 2">
    <name type="scientific">Eragrostis curvula</name>
    <name type="common">weeping love grass</name>
    <dbReference type="NCBI Taxonomy" id="38414"/>
    <lineage>
        <taxon>Eukaryota</taxon>
        <taxon>Viridiplantae</taxon>
        <taxon>Streptophyta</taxon>
        <taxon>Embryophyta</taxon>
        <taxon>Tracheophyta</taxon>
        <taxon>Spermatophyta</taxon>
        <taxon>Magnoliopsida</taxon>
        <taxon>Liliopsida</taxon>
        <taxon>Poales</taxon>
        <taxon>Poaceae</taxon>
        <taxon>PACMAD clade</taxon>
        <taxon>Chloridoideae</taxon>
        <taxon>Eragrostideae</taxon>
        <taxon>Eragrostidinae</taxon>
        <taxon>Eragrostis</taxon>
    </lineage>
</organism>
<accession>A0A5J9TR05</accession>
<gene>
    <name evidence="1" type="ORF">EJB05_37257</name>
</gene>
<evidence type="ECO:0000313" key="1">
    <source>
        <dbReference type="EMBL" id="TVU13826.1"/>
    </source>
</evidence>
<feature type="non-terminal residue" evidence="1">
    <location>
        <position position="1"/>
    </location>
</feature>
<dbReference type="AlphaFoldDB" id="A0A5J9TR05"/>
<comment type="caution">
    <text evidence="1">The sequence shown here is derived from an EMBL/GenBank/DDBJ whole genome shotgun (WGS) entry which is preliminary data.</text>
</comment>